<dbReference type="InterPro" id="IPR020826">
    <property type="entry name" value="Transketolase_BS"/>
</dbReference>
<dbReference type="SUPFAM" id="SSF52922">
    <property type="entry name" value="TK C-terminal domain-like"/>
    <property type="match status" value="1"/>
</dbReference>
<dbReference type="Proteomes" id="UP000316770">
    <property type="component" value="Chromosome"/>
</dbReference>
<dbReference type="CDD" id="cd02012">
    <property type="entry name" value="TPP_TK"/>
    <property type="match status" value="1"/>
</dbReference>
<dbReference type="FunFam" id="3.40.50.970:FF:000129">
    <property type="entry name" value="Transketolase"/>
    <property type="match status" value="1"/>
</dbReference>
<keyword evidence="8" id="KW-0479">Metal-binding</keyword>
<evidence type="ECO:0000256" key="6">
    <source>
        <dbReference type="ARBA" id="ARBA00011738"/>
    </source>
</evidence>
<evidence type="ECO:0000259" key="12">
    <source>
        <dbReference type="SMART" id="SM00861"/>
    </source>
</evidence>
<dbReference type="GO" id="GO:0046872">
    <property type="term" value="F:metal ion binding"/>
    <property type="evidence" value="ECO:0007669"/>
    <property type="project" value="UniProtKB-KW"/>
</dbReference>
<evidence type="ECO:0000313" key="14">
    <source>
        <dbReference type="Proteomes" id="UP000316770"/>
    </source>
</evidence>
<comment type="cofactor">
    <cofactor evidence="3">
        <name>Mg(2+)</name>
        <dbReference type="ChEBI" id="CHEBI:18420"/>
    </cofactor>
</comment>
<dbReference type="PANTHER" id="PTHR43195:SF1">
    <property type="entry name" value="FI06132P-RELATED"/>
    <property type="match status" value="1"/>
</dbReference>
<comment type="similarity">
    <text evidence="5">Belongs to the transketolase family.</text>
</comment>
<comment type="cofactor">
    <cofactor evidence="4">
        <name>thiamine diphosphate</name>
        <dbReference type="ChEBI" id="CHEBI:58937"/>
    </cofactor>
</comment>
<dbReference type="GO" id="GO:0004802">
    <property type="term" value="F:transketolase activity"/>
    <property type="evidence" value="ECO:0007669"/>
    <property type="project" value="UniProtKB-EC"/>
</dbReference>
<dbReference type="CDD" id="cd07033">
    <property type="entry name" value="TPP_PYR_DXS_TK_like"/>
    <property type="match status" value="1"/>
</dbReference>
<dbReference type="InterPro" id="IPR009014">
    <property type="entry name" value="Transketo_C/PFOR_II"/>
</dbReference>
<evidence type="ECO:0000256" key="5">
    <source>
        <dbReference type="ARBA" id="ARBA00007131"/>
    </source>
</evidence>
<proteinExistence type="inferred from homology"/>
<evidence type="ECO:0000256" key="1">
    <source>
        <dbReference type="ARBA" id="ARBA00001913"/>
    </source>
</evidence>
<evidence type="ECO:0000256" key="3">
    <source>
        <dbReference type="ARBA" id="ARBA00001946"/>
    </source>
</evidence>
<keyword evidence="9" id="KW-0106">Calcium</keyword>
<dbReference type="InterPro" id="IPR005474">
    <property type="entry name" value="Transketolase_N"/>
</dbReference>
<organism evidence="13 14">
    <name type="scientific">Rosistilla oblonga</name>
    <dbReference type="NCBI Taxonomy" id="2527990"/>
    <lineage>
        <taxon>Bacteria</taxon>
        <taxon>Pseudomonadati</taxon>
        <taxon>Planctomycetota</taxon>
        <taxon>Planctomycetia</taxon>
        <taxon>Pirellulales</taxon>
        <taxon>Pirellulaceae</taxon>
        <taxon>Rosistilla</taxon>
    </lineage>
</organism>
<dbReference type="Pfam" id="PF02779">
    <property type="entry name" value="Transket_pyr"/>
    <property type="match status" value="1"/>
</dbReference>
<dbReference type="EC" id="2.2.1.1" evidence="13"/>
<dbReference type="Pfam" id="PF02780">
    <property type="entry name" value="Transketolase_C"/>
    <property type="match status" value="1"/>
</dbReference>
<comment type="subunit">
    <text evidence="6">Homodimer.</text>
</comment>
<feature type="domain" description="Transketolase-like pyrimidine-binding" evidence="12">
    <location>
        <begin position="313"/>
        <end position="476"/>
    </location>
</feature>
<dbReference type="AlphaFoldDB" id="A0A518J1J1"/>
<reference evidence="13 14" key="1">
    <citation type="submission" date="2019-02" db="EMBL/GenBank/DDBJ databases">
        <title>Deep-cultivation of Planctomycetes and their phenomic and genomic characterization uncovers novel biology.</title>
        <authorList>
            <person name="Wiegand S."/>
            <person name="Jogler M."/>
            <person name="Boedeker C."/>
            <person name="Pinto D."/>
            <person name="Vollmers J."/>
            <person name="Rivas-Marin E."/>
            <person name="Kohn T."/>
            <person name="Peeters S.H."/>
            <person name="Heuer A."/>
            <person name="Rast P."/>
            <person name="Oberbeckmann S."/>
            <person name="Bunk B."/>
            <person name="Jeske O."/>
            <person name="Meyerdierks A."/>
            <person name="Storesund J.E."/>
            <person name="Kallscheuer N."/>
            <person name="Luecker S."/>
            <person name="Lage O.M."/>
            <person name="Pohl T."/>
            <person name="Merkel B.J."/>
            <person name="Hornburger P."/>
            <person name="Mueller R.-W."/>
            <person name="Bruemmer F."/>
            <person name="Labrenz M."/>
            <person name="Spormann A.M."/>
            <person name="Op den Camp H."/>
            <person name="Overmann J."/>
            <person name="Amann R."/>
            <person name="Jetten M.S.M."/>
            <person name="Mascher T."/>
            <person name="Medema M.H."/>
            <person name="Devos D.P."/>
            <person name="Kaster A.-K."/>
            <person name="Ovreas L."/>
            <person name="Rohde M."/>
            <person name="Galperin M.Y."/>
            <person name="Jogler C."/>
        </authorList>
    </citation>
    <scope>NUCLEOTIDE SEQUENCE [LARGE SCALE GENOMIC DNA]</scope>
    <source>
        <strain evidence="13 14">Mal33</strain>
    </source>
</reference>
<comment type="cofactor">
    <cofactor evidence="1">
        <name>Ca(2+)</name>
        <dbReference type="ChEBI" id="CHEBI:29108"/>
    </cofactor>
</comment>
<gene>
    <name evidence="13" type="primary">tkt_2</name>
    <name evidence="13" type="ORF">Mal33_52390</name>
</gene>
<dbReference type="PROSITE" id="PS00802">
    <property type="entry name" value="TRANSKETOLASE_2"/>
    <property type="match status" value="1"/>
</dbReference>
<keyword evidence="7 13" id="KW-0808">Transferase</keyword>
<evidence type="ECO:0000256" key="10">
    <source>
        <dbReference type="ARBA" id="ARBA00022842"/>
    </source>
</evidence>
<dbReference type="SUPFAM" id="SSF52518">
    <property type="entry name" value="Thiamin diphosphate-binding fold (THDP-binding)"/>
    <property type="match status" value="2"/>
</dbReference>
<evidence type="ECO:0000256" key="8">
    <source>
        <dbReference type="ARBA" id="ARBA00022723"/>
    </source>
</evidence>
<dbReference type="GO" id="GO:0030976">
    <property type="term" value="F:thiamine pyrophosphate binding"/>
    <property type="evidence" value="ECO:0007669"/>
    <property type="project" value="TreeGrafter"/>
</dbReference>
<dbReference type="GO" id="GO:0005737">
    <property type="term" value="C:cytoplasm"/>
    <property type="evidence" value="ECO:0007669"/>
    <property type="project" value="UniProtKB-ARBA"/>
</dbReference>
<evidence type="ECO:0000256" key="9">
    <source>
        <dbReference type="ARBA" id="ARBA00022837"/>
    </source>
</evidence>
<dbReference type="InterPro" id="IPR033248">
    <property type="entry name" value="Transketolase_C"/>
</dbReference>
<comment type="cofactor">
    <cofactor evidence="2">
        <name>Mn(2+)</name>
        <dbReference type="ChEBI" id="CHEBI:29035"/>
    </cofactor>
</comment>
<evidence type="ECO:0000256" key="2">
    <source>
        <dbReference type="ARBA" id="ARBA00001936"/>
    </source>
</evidence>
<dbReference type="NCBIfam" id="NF004559">
    <property type="entry name" value="PRK05899.2-5"/>
    <property type="match status" value="1"/>
</dbReference>
<dbReference type="SMART" id="SM00861">
    <property type="entry name" value="Transket_pyr"/>
    <property type="match status" value="1"/>
</dbReference>
<evidence type="ECO:0000256" key="7">
    <source>
        <dbReference type="ARBA" id="ARBA00022679"/>
    </source>
</evidence>
<dbReference type="RefSeq" id="WP_145290453.1">
    <property type="nucleotide sequence ID" value="NZ_CP036318.1"/>
</dbReference>
<sequence length="618" mass="67546">MATATDNSLEKRQQIAIQLRRWILQITTNAGSGHATSSLSAVELMAELLFGGHFRFDVHHPDAPNNDQLIFSKGHASPLYYALWTAAGQVDRQRLENYRQFGSLLEGHPTSRFPLTEAATGSLGQGLSVGVGLALAAKMDQLDYRTFVLLGDSEMAEGSQWEAIQIAAQYRLNNLVGVIDVNRLGQRGETMYGADLHQYQKKVEAFGWQTVVVGDGHDFAELSEAYHRAAASAEQPTMLIAGTTKGKGVPFLEDEEGWHGKALDDDQMHAALEEVGQGDPNIRGELTAPNDRHPLTVLPADAEQLEYRLGEEVATRTAYGEAIKRLAPQYPEMVALDAEVSNSTRAKFFADSYPNRFFEMFIAEQNMVGAAVGLGQRGKIPFVSTFAAFLTRAFDQIRMARYSDANVKFVGSHCGVSIGADGPSQMGLEDIAMFRSVQESVVLYPSDAVSTQRLVEAMMNHHGISYLRTTRGETPVIYACDEQFEIGGCKVLRRSDRDRYTLIAAGITLHEALAAHSILLEEGITVRVIDLYSIKPLDHATIRKAADATEVLFTIEDHVPEGGIGEAVLTSLSDHRTPVRCLAVRKRPLSGASERLLDDQGLSAEKIVAAVKAVADSN</sequence>
<dbReference type="Pfam" id="PF00456">
    <property type="entry name" value="Transketolase_N"/>
    <property type="match status" value="1"/>
</dbReference>
<dbReference type="EMBL" id="CP036318">
    <property type="protein sequence ID" value="QDV59211.1"/>
    <property type="molecule type" value="Genomic_DNA"/>
</dbReference>
<keyword evidence="11" id="KW-0786">Thiamine pyrophosphate</keyword>
<name>A0A518J1J1_9BACT</name>
<dbReference type="PANTHER" id="PTHR43195">
    <property type="entry name" value="TRANSKETOLASE"/>
    <property type="match status" value="1"/>
</dbReference>
<dbReference type="Gene3D" id="3.40.50.970">
    <property type="match status" value="2"/>
</dbReference>
<accession>A0A518J1J1</accession>
<keyword evidence="10" id="KW-0460">Magnesium</keyword>
<dbReference type="InterPro" id="IPR051424">
    <property type="entry name" value="Transketolase-like"/>
</dbReference>
<evidence type="ECO:0000256" key="11">
    <source>
        <dbReference type="ARBA" id="ARBA00023052"/>
    </source>
</evidence>
<keyword evidence="14" id="KW-1185">Reference proteome</keyword>
<evidence type="ECO:0000313" key="13">
    <source>
        <dbReference type="EMBL" id="QDV59211.1"/>
    </source>
</evidence>
<dbReference type="InterPro" id="IPR029061">
    <property type="entry name" value="THDP-binding"/>
</dbReference>
<evidence type="ECO:0000256" key="4">
    <source>
        <dbReference type="ARBA" id="ARBA00001964"/>
    </source>
</evidence>
<dbReference type="InterPro" id="IPR005475">
    <property type="entry name" value="Transketolase-like_Pyr-bd"/>
</dbReference>
<protein>
    <submittedName>
        <fullName evidence="13">Transketolase</fullName>
        <ecNumber evidence="13">2.2.1.1</ecNumber>
    </submittedName>
</protein>
<dbReference type="Gene3D" id="3.40.50.920">
    <property type="match status" value="1"/>
</dbReference>